<dbReference type="EMBL" id="JBBWWR010000015">
    <property type="protein sequence ID" value="KAK8950636.1"/>
    <property type="molecule type" value="Genomic_DNA"/>
</dbReference>
<accession>A0ABR2LV21</accession>
<proteinExistence type="predicted"/>
<comment type="caution">
    <text evidence="2">The sequence shown here is derived from an EMBL/GenBank/DDBJ whole genome shotgun (WGS) entry which is preliminary data.</text>
</comment>
<name>A0ABR2LV21_9ASPA</name>
<gene>
    <name evidence="2" type="ORF">KSP40_PGU013937</name>
</gene>
<keyword evidence="3" id="KW-1185">Reference proteome</keyword>
<reference evidence="2 3" key="1">
    <citation type="journal article" date="2022" name="Nat. Plants">
        <title>Genomes of leafy and leafless Platanthera orchids illuminate the evolution of mycoheterotrophy.</title>
        <authorList>
            <person name="Li M.H."/>
            <person name="Liu K.W."/>
            <person name="Li Z."/>
            <person name="Lu H.C."/>
            <person name="Ye Q.L."/>
            <person name="Zhang D."/>
            <person name="Wang J.Y."/>
            <person name="Li Y.F."/>
            <person name="Zhong Z.M."/>
            <person name="Liu X."/>
            <person name="Yu X."/>
            <person name="Liu D.K."/>
            <person name="Tu X.D."/>
            <person name="Liu B."/>
            <person name="Hao Y."/>
            <person name="Liao X.Y."/>
            <person name="Jiang Y.T."/>
            <person name="Sun W.H."/>
            <person name="Chen J."/>
            <person name="Chen Y.Q."/>
            <person name="Ai Y."/>
            <person name="Zhai J.W."/>
            <person name="Wu S.S."/>
            <person name="Zhou Z."/>
            <person name="Hsiao Y.Y."/>
            <person name="Wu W.L."/>
            <person name="Chen Y.Y."/>
            <person name="Lin Y.F."/>
            <person name="Hsu J.L."/>
            <person name="Li C.Y."/>
            <person name="Wang Z.W."/>
            <person name="Zhao X."/>
            <person name="Zhong W.Y."/>
            <person name="Ma X.K."/>
            <person name="Ma L."/>
            <person name="Huang J."/>
            <person name="Chen G.Z."/>
            <person name="Huang M.Z."/>
            <person name="Huang L."/>
            <person name="Peng D.H."/>
            <person name="Luo Y.B."/>
            <person name="Zou S.Q."/>
            <person name="Chen S.P."/>
            <person name="Lan S."/>
            <person name="Tsai W.C."/>
            <person name="Van de Peer Y."/>
            <person name="Liu Z.J."/>
        </authorList>
    </citation>
    <scope>NUCLEOTIDE SEQUENCE [LARGE SCALE GENOMIC DNA]</scope>
    <source>
        <strain evidence="2">Lor288</strain>
    </source>
</reference>
<protein>
    <submittedName>
        <fullName evidence="2">Uncharacterized protein</fullName>
    </submittedName>
</protein>
<dbReference type="Proteomes" id="UP001412067">
    <property type="component" value="Unassembled WGS sequence"/>
</dbReference>
<evidence type="ECO:0000313" key="2">
    <source>
        <dbReference type="EMBL" id="KAK8950636.1"/>
    </source>
</evidence>
<feature type="compositionally biased region" description="Basic residues" evidence="1">
    <location>
        <begin position="76"/>
        <end position="89"/>
    </location>
</feature>
<organism evidence="2 3">
    <name type="scientific">Platanthera guangdongensis</name>
    <dbReference type="NCBI Taxonomy" id="2320717"/>
    <lineage>
        <taxon>Eukaryota</taxon>
        <taxon>Viridiplantae</taxon>
        <taxon>Streptophyta</taxon>
        <taxon>Embryophyta</taxon>
        <taxon>Tracheophyta</taxon>
        <taxon>Spermatophyta</taxon>
        <taxon>Magnoliopsida</taxon>
        <taxon>Liliopsida</taxon>
        <taxon>Asparagales</taxon>
        <taxon>Orchidaceae</taxon>
        <taxon>Orchidoideae</taxon>
        <taxon>Orchideae</taxon>
        <taxon>Orchidinae</taxon>
        <taxon>Platanthera</taxon>
    </lineage>
</organism>
<evidence type="ECO:0000256" key="1">
    <source>
        <dbReference type="SAM" id="MobiDB-lite"/>
    </source>
</evidence>
<sequence length="161" mass="17675">MLCANSEILLRLAKPVFGNVLKEKLTFSDNKRPHPRSLFQQIALKNNSPEKGKAVDEQKAGPGHLHEPLRPTQLGRRVHKIGGRRKRRRNYVEEAGGGGQLLVSADVPAQLPLLGSEEREHAGEDEAEPPSSKGSRRSLYPGLSEQPPSPAAPASLDRRDE</sequence>
<feature type="compositionally biased region" description="Basic and acidic residues" evidence="1">
    <location>
        <begin position="48"/>
        <end position="69"/>
    </location>
</feature>
<evidence type="ECO:0000313" key="3">
    <source>
        <dbReference type="Proteomes" id="UP001412067"/>
    </source>
</evidence>
<feature type="region of interest" description="Disordered" evidence="1">
    <location>
        <begin position="47"/>
        <end position="161"/>
    </location>
</feature>